<dbReference type="RefSeq" id="WP_072358738.1">
    <property type="nucleotide sequence ID" value="NZ_FXBN01000001.1"/>
</dbReference>
<evidence type="ECO:0000313" key="3">
    <source>
        <dbReference type="EMBL" id="OJH49716.1"/>
    </source>
</evidence>
<dbReference type="Proteomes" id="UP000185713">
    <property type="component" value="Unassembled WGS sequence"/>
</dbReference>
<keyword evidence="1" id="KW-0472">Membrane</keyword>
<dbReference type="GO" id="GO:0003700">
    <property type="term" value="F:DNA-binding transcription factor activity"/>
    <property type="evidence" value="ECO:0007669"/>
    <property type="project" value="InterPro"/>
</dbReference>
<dbReference type="Gene3D" id="1.10.10.10">
    <property type="entry name" value="Winged helix-like DNA-binding domain superfamily/Winged helix DNA-binding domain"/>
    <property type="match status" value="2"/>
</dbReference>
<dbReference type="Pfam" id="PF13412">
    <property type="entry name" value="HTH_24"/>
    <property type="match status" value="1"/>
</dbReference>
<dbReference type="STRING" id="523843.SAMN06264941_0836"/>
<keyword evidence="1" id="KW-1133">Transmembrane helix</keyword>
<reference evidence="4 8" key="4">
    <citation type="submission" date="2018-10" db="EMBL/GenBank/DDBJ databases">
        <title>Cultivation of a novel Methanohalophilus strain from Kebrit Deep of the Red Sea and a genomic comparison of members of the genus Methanohalophilus.</title>
        <authorList>
            <person name="Guan Y."/>
            <person name="Ngugi D.K."/>
            <person name="Stingl U."/>
        </authorList>
    </citation>
    <scope>NUCLEOTIDE SEQUENCE [LARGE SCALE GENOMIC DNA]</scope>
    <source>
        <strain evidence="4 8">DSM 7471</strain>
    </source>
</reference>
<evidence type="ECO:0000259" key="2">
    <source>
        <dbReference type="SMART" id="SM00418"/>
    </source>
</evidence>
<gene>
    <name evidence="4" type="ORF">EFE41_02405</name>
    <name evidence="3" type="ORF">MPF_0504</name>
    <name evidence="5" type="ORF">SAMN06264941_0836</name>
</gene>
<dbReference type="AlphaFoldDB" id="A0A1L9C5J5"/>
<reference evidence="7" key="2">
    <citation type="submission" date="2017-04" db="EMBL/GenBank/DDBJ databases">
        <authorList>
            <person name="Varghese N."/>
            <person name="Submissions S."/>
        </authorList>
    </citation>
    <scope>NUCLEOTIDE SEQUENCE [LARGE SCALE GENOMIC DNA]</scope>
    <source>
        <strain evidence="7">FDF-1</strain>
    </source>
</reference>
<dbReference type="InterPro" id="IPR036390">
    <property type="entry name" value="WH_DNA-bd_sf"/>
</dbReference>
<name>A0A1L9C5J5_9EURY</name>
<feature type="domain" description="HTH arsR-type" evidence="2">
    <location>
        <begin position="157"/>
        <end position="231"/>
    </location>
</feature>
<evidence type="ECO:0000313" key="8">
    <source>
        <dbReference type="Proteomes" id="UP000278252"/>
    </source>
</evidence>
<accession>A0A1L9C5J5</accession>
<reference evidence="5" key="3">
    <citation type="submission" date="2017-04" db="EMBL/GenBank/DDBJ databases">
        <authorList>
            <person name="Afonso C.L."/>
            <person name="Miller P.J."/>
            <person name="Scott M.A."/>
            <person name="Spackman E."/>
            <person name="Goraichik I."/>
            <person name="Dimitrov K.M."/>
            <person name="Suarez D.L."/>
            <person name="Swayne D.E."/>
        </authorList>
    </citation>
    <scope>NUCLEOTIDE SEQUENCE [LARGE SCALE GENOMIC DNA]</scope>
    <source>
        <strain evidence="5">FDF-1</strain>
    </source>
</reference>
<evidence type="ECO:0000256" key="1">
    <source>
        <dbReference type="SAM" id="Phobius"/>
    </source>
</evidence>
<dbReference type="PANTHER" id="PTHR36216:SF1">
    <property type="entry name" value="HTH ARSR-TYPE DOMAIN-CONTAINING PROTEIN"/>
    <property type="match status" value="1"/>
</dbReference>
<dbReference type="SUPFAM" id="SSF46785">
    <property type="entry name" value="Winged helix' DNA-binding domain"/>
    <property type="match status" value="2"/>
</dbReference>
<dbReference type="Proteomes" id="UP000278252">
    <property type="component" value="Unassembled WGS sequence"/>
</dbReference>
<evidence type="ECO:0000313" key="4">
    <source>
        <dbReference type="EMBL" id="RNI13450.1"/>
    </source>
</evidence>
<evidence type="ECO:0000313" key="7">
    <source>
        <dbReference type="Proteomes" id="UP000193969"/>
    </source>
</evidence>
<dbReference type="InterPro" id="IPR001845">
    <property type="entry name" value="HTH_ArsR_DNA-bd_dom"/>
</dbReference>
<proteinExistence type="predicted"/>
<evidence type="ECO:0000313" key="6">
    <source>
        <dbReference type="Proteomes" id="UP000185713"/>
    </source>
</evidence>
<protein>
    <submittedName>
        <fullName evidence="5">Transcriptional regulator, ArsR family</fullName>
    </submittedName>
    <submittedName>
        <fullName evidence="4">Winged helix-turn-helix transcriptional regulator</fullName>
    </submittedName>
</protein>
<dbReference type="PANTHER" id="PTHR36216">
    <property type="entry name" value="TRANSCRIPTIONAL REGULATOR, TRMB"/>
    <property type="match status" value="1"/>
</dbReference>
<reference evidence="3 6" key="1">
    <citation type="submission" date="2014-12" db="EMBL/GenBank/DDBJ databases">
        <title>The genome sequence of Methanohalophilus portucalensis strain FDF1.</title>
        <authorList>
            <person name="Lai M.-C."/>
            <person name="Lai S.-J."/>
        </authorList>
    </citation>
    <scope>NUCLEOTIDE SEQUENCE [LARGE SCALE GENOMIC DNA]</scope>
    <source>
        <strain evidence="3 6">FDF-1</strain>
    </source>
</reference>
<dbReference type="InterPro" id="IPR036388">
    <property type="entry name" value="WH-like_DNA-bd_sf"/>
</dbReference>
<dbReference type="EMBL" id="RJJH01000001">
    <property type="protein sequence ID" value="RNI13450.1"/>
    <property type="molecule type" value="Genomic_DNA"/>
</dbReference>
<evidence type="ECO:0000313" key="5">
    <source>
        <dbReference type="EMBL" id="SMH34358.1"/>
    </source>
</evidence>
<feature type="transmembrane region" description="Helical" evidence="1">
    <location>
        <begin position="54"/>
        <end position="75"/>
    </location>
</feature>
<organism evidence="3 6">
    <name type="scientific">Methanohalophilus portucalensis FDF-1</name>
    <dbReference type="NCBI Taxonomy" id="523843"/>
    <lineage>
        <taxon>Archaea</taxon>
        <taxon>Methanobacteriati</taxon>
        <taxon>Methanobacteriota</taxon>
        <taxon>Stenosarchaea group</taxon>
        <taxon>Methanomicrobia</taxon>
        <taxon>Methanosarcinales</taxon>
        <taxon>Methanosarcinaceae</taxon>
        <taxon>Methanohalophilus</taxon>
    </lineage>
</organism>
<dbReference type="OrthoDB" id="28610at2157"/>
<dbReference type="CDD" id="cd00090">
    <property type="entry name" value="HTH_ARSR"/>
    <property type="match status" value="1"/>
</dbReference>
<sequence length="241" mass="27664">MNKLRFVFLFLILVCNPTFAGANEYEVVPYTGPERGMYEGGGADTTLSFSELPLSLQIVYISGLLGVSIVFYKFLPLFLGRIKRKCTNPNRDKILSYIVVNPGNTIADIEKDLGLNRSSIRHHVRMLHLYNKISIVKKCKFTLLFENSDNYTGIEQKIAFAMRNSTRKSILTSIVQNPGITNQEITETFDIDKSTVHWHISDMYNEELIDFDNDGKFKRYFLKPSIEKNVEKILIMSETEI</sequence>
<dbReference type="SMART" id="SM00418">
    <property type="entry name" value="HTH_ARSR"/>
    <property type="match status" value="1"/>
</dbReference>
<dbReference type="EMBL" id="JWTK01000002">
    <property type="protein sequence ID" value="OJH49716.1"/>
    <property type="molecule type" value="Genomic_DNA"/>
</dbReference>
<keyword evidence="1" id="KW-0812">Transmembrane</keyword>
<keyword evidence="7" id="KW-1185">Reference proteome</keyword>
<dbReference type="InterPro" id="IPR011991">
    <property type="entry name" value="ArsR-like_HTH"/>
</dbReference>
<dbReference type="EMBL" id="FXBN01000001">
    <property type="protein sequence ID" value="SMH34358.1"/>
    <property type="molecule type" value="Genomic_DNA"/>
</dbReference>
<dbReference type="Proteomes" id="UP000193969">
    <property type="component" value="Unassembled WGS sequence"/>
</dbReference>